<dbReference type="SUPFAM" id="SSF48576">
    <property type="entry name" value="Terpenoid synthases"/>
    <property type="match status" value="1"/>
</dbReference>
<evidence type="ECO:0000256" key="1">
    <source>
        <dbReference type="ARBA" id="ARBA00023239"/>
    </source>
</evidence>
<dbReference type="EC" id="4.2.3.-" evidence="2"/>
<keyword evidence="2" id="KW-0479">Metal-binding</keyword>
<dbReference type="Proteomes" id="UP001500711">
    <property type="component" value="Unassembled WGS sequence"/>
</dbReference>
<dbReference type="InterPro" id="IPR034686">
    <property type="entry name" value="Terpene_cyclase-like_2"/>
</dbReference>
<keyword evidence="1 2" id="KW-0456">Lyase</keyword>
<name>A0ABP7C2D2_9PSEU</name>
<dbReference type="SFLD" id="SFLDG01020">
    <property type="entry name" value="Terpene_Cyclase_Like_2"/>
    <property type="match status" value="1"/>
</dbReference>
<proteinExistence type="inferred from homology"/>
<comment type="cofactor">
    <cofactor evidence="2">
        <name>Mg(2+)</name>
        <dbReference type="ChEBI" id="CHEBI:18420"/>
    </cofactor>
</comment>
<evidence type="ECO:0000313" key="4">
    <source>
        <dbReference type="Proteomes" id="UP001500711"/>
    </source>
</evidence>
<sequence>MPTSIATLPDLWCPFPSENNPHSDEVDGESFRWLNQHGLLEDELKIQRLRRQRSGALAGRTNPEVDATMLRLLSDWYVWLFAFDDGYCESVEASGGSAAEAALTISRLTRALDSDLQVLGAMEPFARSLQEVRDRVDAVASDFQLEYWKSTVRDYLAAQMWEVANREADRIPDLDEYLTMRRHTGATYTCLTLIDVTMRLGMSLHDVCDAEMRSLLDITANLVSWDNDLYSHAKEMASDQGRHNLVGVLAHHRKCSTSEAWELATAMRDREMRNFVATCAQVEDNAEPQTRNFVRSLGLWLRGHIEWSRASSRFEVAS</sequence>
<keyword evidence="2" id="KW-0460">Magnesium</keyword>
<evidence type="ECO:0000256" key="2">
    <source>
        <dbReference type="RuleBase" id="RU366034"/>
    </source>
</evidence>
<comment type="caution">
    <text evidence="3">The sequence shown here is derived from an EMBL/GenBank/DDBJ whole genome shotgun (WGS) entry which is preliminary data.</text>
</comment>
<dbReference type="Pfam" id="PF19086">
    <property type="entry name" value="Terpene_syn_C_2"/>
    <property type="match status" value="1"/>
</dbReference>
<dbReference type="InterPro" id="IPR008949">
    <property type="entry name" value="Isoprenoid_synthase_dom_sf"/>
</dbReference>
<dbReference type="Gene3D" id="1.10.600.10">
    <property type="entry name" value="Farnesyl Diphosphate Synthase"/>
    <property type="match status" value="1"/>
</dbReference>
<dbReference type="RefSeq" id="WP_346135469.1">
    <property type="nucleotide sequence ID" value="NZ_BAABBE010000032.1"/>
</dbReference>
<dbReference type="EMBL" id="BAABBE010000032">
    <property type="protein sequence ID" value="GAA3677546.1"/>
    <property type="molecule type" value="Genomic_DNA"/>
</dbReference>
<accession>A0ABP7C2D2</accession>
<organism evidence="3 4">
    <name type="scientific">Lentzea roselyniae</name>
    <dbReference type="NCBI Taxonomy" id="531940"/>
    <lineage>
        <taxon>Bacteria</taxon>
        <taxon>Bacillati</taxon>
        <taxon>Actinomycetota</taxon>
        <taxon>Actinomycetes</taxon>
        <taxon>Pseudonocardiales</taxon>
        <taxon>Pseudonocardiaceae</taxon>
        <taxon>Lentzea</taxon>
    </lineage>
</organism>
<dbReference type="PANTHER" id="PTHR35201">
    <property type="entry name" value="TERPENE SYNTHASE"/>
    <property type="match status" value="1"/>
</dbReference>
<keyword evidence="4" id="KW-1185">Reference proteome</keyword>
<protein>
    <recommendedName>
        <fullName evidence="2">Terpene synthase</fullName>
        <ecNumber evidence="2">4.2.3.-</ecNumber>
    </recommendedName>
</protein>
<comment type="similarity">
    <text evidence="2">Belongs to the terpene synthase family.</text>
</comment>
<dbReference type="PANTHER" id="PTHR35201:SF4">
    <property type="entry name" value="BETA-PINACENE SYNTHASE-RELATED"/>
    <property type="match status" value="1"/>
</dbReference>
<reference evidence="4" key="1">
    <citation type="journal article" date="2019" name="Int. J. Syst. Evol. Microbiol.">
        <title>The Global Catalogue of Microorganisms (GCM) 10K type strain sequencing project: providing services to taxonomists for standard genome sequencing and annotation.</title>
        <authorList>
            <consortium name="The Broad Institute Genomics Platform"/>
            <consortium name="The Broad Institute Genome Sequencing Center for Infectious Disease"/>
            <person name="Wu L."/>
            <person name="Ma J."/>
        </authorList>
    </citation>
    <scope>NUCLEOTIDE SEQUENCE [LARGE SCALE GENOMIC DNA]</scope>
    <source>
        <strain evidence="4">JCM 17494</strain>
    </source>
</reference>
<gene>
    <name evidence="3" type="ORF">GCM10022267_75500</name>
</gene>
<dbReference type="SFLD" id="SFLDS00005">
    <property type="entry name" value="Isoprenoid_Synthase_Type_I"/>
    <property type="match status" value="1"/>
</dbReference>
<evidence type="ECO:0000313" key="3">
    <source>
        <dbReference type="EMBL" id="GAA3677546.1"/>
    </source>
</evidence>